<reference evidence="1" key="1">
    <citation type="submission" date="2023-06" db="EMBL/GenBank/DDBJ databases">
        <authorList>
            <person name="Kurt Z."/>
        </authorList>
    </citation>
    <scope>NUCLEOTIDE SEQUENCE</scope>
</reference>
<dbReference type="AlphaFoldDB" id="A0AA86N793"/>
<protein>
    <submittedName>
        <fullName evidence="2">Hypothetical_protein</fullName>
    </submittedName>
</protein>
<comment type="caution">
    <text evidence="1">The sequence shown here is derived from an EMBL/GenBank/DDBJ whole genome shotgun (WGS) entry which is preliminary data.</text>
</comment>
<dbReference type="Proteomes" id="UP001642409">
    <property type="component" value="Unassembled WGS sequence"/>
</dbReference>
<name>A0AA86N793_9EUKA</name>
<dbReference type="EMBL" id="CATOUU010000046">
    <property type="protein sequence ID" value="CAI9914254.1"/>
    <property type="molecule type" value="Genomic_DNA"/>
</dbReference>
<accession>A0AA86N793</accession>
<organism evidence="1">
    <name type="scientific">Hexamita inflata</name>
    <dbReference type="NCBI Taxonomy" id="28002"/>
    <lineage>
        <taxon>Eukaryota</taxon>
        <taxon>Metamonada</taxon>
        <taxon>Diplomonadida</taxon>
        <taxon>Hexamitidae</taxon>
        <taxon>Hexamitinae</taxon>
        <taxon>Hexamita</taxon>
    </lineage>
</organism>
<keyword evidence="3" id="KW-1185">Reference proteome</keyword>
<evidence type="ECO:0000313" key="2">
    <source>
        <dbReference type="EMBL" id="CAL6104431.1"/>
    </source>
</evidence>
<gene>
    <name evidence="1" type="ORF">HINF_LOCUS1899</name>
    <name evidence="2" type="ORF">HINF_LOCUS72780</name>
</gene>
<sequence length="103" mass="11928">MKQNKQDDILPEEYYQGSKLKCLTEIWLESTIKAPTPIIIEALYVPDTLQLIIFNQPTQFLMSPKFPNEEIIANRKCKSFMLVETENSCKIVSTPDIVQYQSN</sequence>
<dbReference type="EMBL" id="CAXDID020000582">
    <property type="protein sequence ID" value="CAL6104431.1"/>
    <property type="molecule type" value="Genomic_DNA"/>
</dbReference>
<reference evidence="2 3" key="2">
    <citation type="submission" date="2024-07" db="EMBL/GenBank/DDBJ databases">
        <authorList>
            <person name="Akdeniz Z."/>
        </authorList>
    </citation>
    <scope>NUCLEOTIDE SEQUENCE [LARGE SCALE GENOMIC DNA]</scope>
</reference>
<proteinExistence type="predicted"/>
<evidence type="ECO:0000313" key="1">
    <source>
        <dbReference type="EMBL" id="CAI9914254.1"/>
    </source>
</evidence>
<evidence type="ECO:0000313" key="3">
    <source>
        <dbReference type="Proteomes" id="UP001642409"/>
    </source>
</evidence>